<accession>A0A7Z0GP04</accession>
<dbReference type="EC" id="1.1.1.264" evidence="8"/>
<feature type="domain" description="Alcohol dehydrogenase-like C-terminal" evidence="6">
    <location>
        <begin position="186"/>
        <end position="306"/>
    </location>
</feature>
<evidence type="ECO:0000256" key="1">
    <source>
        <dbReference type="ARBA" id="ARBA00001947"/>
    </source>
</evidence>
<evidence type="ECO:0000313" key="8">
    <source>
        <dbReference type="EMBL" id="NYJ79515.1"/>
    </source>
</evidence>
<dbReference type="Proteomes" id="UP000535437">
    <property type="component" value="Unassembled WGS sequence"/>
</dbReference>
<dbReference type="Pfam" id="PF00107">
    <property type="entry name" value="ADH_zinc_N"/>
    <property type="match status" value="1"/>
</dbReference>
<evidence type="ECO:0000259" key="6">
    <source>
        <dbReference type="Pfam" id="PF00107"/>
    </source>
</evidence>
<dbReference type="GO" id="GO:0046872">
    <property type="term" value="F:metal ion binding"/>
    <property type="evidence" value="ECO:0007669"/>
    <property type="project" value="UniProtKB-KW"/>
</dbReference>
<evidence type="ECO:0000256" key="2">
    <source>
        <dbReference type="ARBA" id="ARBA00008072"/>
    </source>
</evidence>
<organism evidence="8 9">
    <name type="scientific">Nesterenkonia xinjiangensis</name>
    <dbReference type="NCBI Taxonomy" id="225327"/>
    <lineage>
        <taxon>Bacteria</taxon>
        <taxon>Bacillati</taxon>
        <taxon>Actinomycetota</taxon>
        <taxon>Actinomycetes</taxon>
        <taxon>Micrococcales</taxon>
        <taxon>Micrococcaceae</taxon>
        <taxon>Nesterenkonia</taxon>
    </lineage>
</organism>
<reference evidence="8 9" key="1">
    <citation type="submission" date="2020-07" db="EMBL/GenBank/DDBJ databases">
        <title>Sequencing the genomes of 1000 actinobacteria strains.</title>
        <authorList>
            <person name="Klenk H.-P."/>
        </authorList>
    </citation>
    <scope>NUCLEOTIDE SEQUENCE [LARGE SCALE GENOMIC DNA]</scope>
    <source>
        <strain evidence="8 9">DSM 15475</strain>
    </source>
</reference>
<feature type="domain" description="Alcohol dehydrogenase-like N-terminal" evidence="7">
    <location>
        <begin position="30"/>
        <end position="143"/>
    </location>
</feature>
<name>A0A7Z0GP04_9MICC</name>
<dbReference type="InterPro" id="IPR011032">
    <property type="entry name" value="GroES-like_sf"/>
</dbReference>
<evidence type="ECO:0000256" key="4">
    <source>
        <dbReference type="ARBA" id="ARBA00022833"/>
    </source>
</evidence>
<comment type="caution">
    <text evidence="8">The sequence shown here is derived from an EMBL/GenBank/DDBJ whole genome shotgun (WGS) entry which is preliminary data.</text>
</comment>
<gene>
    <name evidence="8" type="ORF">HNR09_002926</name>
</gene>
<dbReference type="InterPro" id="IPR036291">
    <property type="entry name" value="NAD(P)-bd_dom_sf"/>
</dbReference>
<evidence type="ECO:0000313" key="9">
    <source>
        <dbReference type="Proteomes" id="UP000535437"/>
    </source>
</evidence>
<protein>
    <submittedName>
        <fullName evidence="8">L-idonate 5-dehydrogenase</fullName>
        <ecNumber evidence="8">1.1.1.264</ecNumber>
    </submittedName>
</protein>
<dbReference type="Gene3D" id="3.40.50.720">
    <property type="entry name" value="NAD(P)-binding Rossmann-like Domain"/>
    <property type="match status" value="1"/>
</dbReference>
<sequence>MPSSREVRALFIDAAEQAAVRRVDVPAPEAGQVRLEVHHVGICGSDLHYYFEGANGAFVVREPLIPGHELSGVVEHDPAGELAPGTPVTVHPARFGERDARFADAPHLWRGGSYLGSASTWPHTQGALSELLVVERDMVRPLPPELPVRRAVLAEPLAVSLHALAQAKAAGAQLEGARVLVTGAGPIGLLAVAAAVDAGAAAVTAADVLPGPLERARGQGAQDTVDVSTDALPQSSFDVVLECSGATAAIGSVLQAVRPAGVVVQVGMVPAEPRPVDLSPFIAKEVRYVGTFRFHEEIDAAISLLARRPQIEAVITHELPPEDPEGLFSAARDSASSGKVISAPWS</sequence>
<dbReference type="Pfam" id="PF08240">
    <property type="entry name" value="ADH_N"/>
    <property type="match status" value="1"/>
</dbReference>
<comment type="similarity">
    <text evidence="2">Belongs to the zinc-containing alcohol dehydrogenase family.</text>
</comment>
<dbReference type="InterPro" id="IPR013154">
    <property type="entry name" value="ADH-like_N"/>
</dbReference>
<keyword evidence="4" id="KW-0862">Zinc</keyword>
<dbReference type="AlphaFoldDB" id="A0A7Z0GP04"/>
<dbReference type="RefSeq" id="WP_179542723.1">
    <property type="nucleotide sequence ID" value="NZ_BAAALL010000001.1"/>
</dbReference>
<evidence type="ECO:0000256" key="3">
    <source>
        <dbReference type="ARBA" id="ARBA00022723"/>
    </source>
</evidence>
<dbReference type="PANTHER" id="PTHR43161">
    <property type="entry name" value="SORBITOL DEHYDROGENASE"/>
    <property type="match status" value="1"/>
</dbReference>
<evidence type="ECO:0000259" key="7">
    <source>
        <dbReference type="Pfam" id="PF08240"/>
    </source>
</evidence>
<dbReference type="Gene3D" id="3.90.180.10">
    <property type="entry name" value="Medium-chain alcohol dehydrogenases, catalytic domain"/>
    <property type="match status" value="1"/>
</dbReference>
<dbReference type="GO" id="GO:0050572">
    <property type="term" value="F:L-idonate 5-dehydrogenase [NAD(P)+] activity"/>
    <property type="evidence" value="ECO:0007669"/>
    <property type="project" value="UniProtKB-EC"/>
</dbReference>
<dbReference type="PANTHER" id="PTHR43161:SF9">
    <property type="entry name" value="SORBITOL DEHYDROGENASE"/>
    <property type="match status" value="1"/>
</dbReference>
<dbReference type="SUPFAM" id="SSF51735">
    <property type="entry name" value="NAD(P)-binding Rossmann-fold domains"/>
    <property type="match status" value="1"/>
</dbReference>
<dbReference type="InterPro" id="IPR013149">
    <property type="entry name" value="ADH-like_C"/>
</dbReference>
<evidence type="ECO:0000256" key="5">
    <source>
        <dbReference type="ARBA" id="ARBA00023002"/>
    </source>
</evidence>
<comment type="cofactor">
    <cofactor evidence="1">
        <name>Zn(2+)</name>
        <dbReference type="ChEBI" id="CHEBI:29105"/>
    </cofactor>
</comment>
<keyword evidence="3" id="KW-0479">Metal-binding</keyword>
<proteinExistence type="inferred from homology"/>
<keyword evidence="9" id="KW-1185">Reference proteome</keyword>
<dbReference type="EMBL" id="JACCFY010000001">
    <property type="protein sequence ID" value="NYJ79515.1"/>
    <property type="molecule type" value="Genomic_DNA"/>
</dbReference>
<dbReference type="SUPFAM" id="SSF50129">
    <property type="entry name" value="GroES-like"/>
    <property type="match status" value="1"/>
</dbReference>
<keyword evidence="5 8" id="KW-0560">Oxidoreductase</keyword>